<dbReference type="CDD" id="cd12148">
    <property type="entry name" value="fungal_TF_MHR"/>
    <property type="match status" value="1"/>
</dbReference>
<comment type="caution">
    <text evidence="8">The sequence shown here is derived from an EMBL/GenBank/DDBJ whole genome shotgun (WGS) entry which is preliminary data.</text>
</comment>
<sequence length="1106" mass="122247">MSLLRSNGVLSSCEPCRKSKIRCDHAAPCGRCRRRRKPALCVYQPAPMSKHPNRMDRSSTDSISCGSGSNITTSTSISSAWTSPLPPPSLVTPPLPPGHLRDGYLADCSHRSTSTPSTGVFGPTSYLSVLRDDVNDGSSSIALFAKSLQQNTSAIIDDSQVQLGAELLLILLDDFALYEHMATARFDHCQGDLFPPSALRLILSSIRNMLHEAISDPANPLPSLLILSRSIFTASSKPLIVDPAITHTEYFSCMSNRWEIIGLVFAVIGSSACLLPQHELAAYSPPNRPPLDKKGLAAVCVSVSEICLRFFDYTGVISEQLCWATLEHASLLTLLYGDYGTLPTFLTLHTYYLVSTYQNPSLPTLPPTNANKETDYRPYKTLSALITLLFTLGYHQRDATSKLPFFRAEHRKRLVVAAYAMDKGLSTFLGRPPRMIRRYITVDPPLDIAFADIIASPEVLDAAMTRLDNNGWNAEGAYTRGSYARACFMMGVIREAALEISLVSNIMEGEGSELEEKITEISALAAKARLSLPSSLYRISTPSDFDRCPETAKVCLFVHMDSLYNEFILQRILVQRTGASTEKLIAVAHELLDNILLLIANRAVGGGDGNSVVWIMSSLGLPPAGVLAVELLHQSQNPDSNFQSAGGVSRSEIIQNLSRFAADLEYVVSKQAGNYDVCQQARSVIRHILDRVLGGRVPVVEAGEVEGEYGSGNNKGDAVGEGTGPGFVARDWISWDFNAWMDEDSDLFFFKNYCFTQMAISVPNHRIIENKICAEAAFLVIISRAVLFEITLRASEFFGTSLEAQVNEWLKKVNRSEKATDFEEDSNNSENLEESWDWLIVPCAQYIRRNAPEIQGPISLQSFTFPRAHTLQLMPIDELITAVPTVNRRFSKSTLPTISASISGLPPSVLKVSAADVLIDQDPDSEFDHTCDIPRHVQVAERGLLFKPANNPSAFINEVSALSRVSELGLSINVSKLYAIVLSDNGKIILGILIDWLPFGSRNIWSDELNQMKEYHAKWKRQILDTVKILHTHDIIWGDVHPGNIVIDYDLNAWVVDFDGGYRSEFIDGKSAGTKQGDLVGIRNVFCNWLPRWYLESQSNLECDED</sequence>
<feature type="region of interest" description="Disordered" evidence="6">
    <location>
        <begin position="48"/>
        <end position="96"/>
    </location>
</feature>
<dbReference type="AlphaFoldDB" id="A0A117DXS4"/>
<feature type="compositionally biased region" description="Pro residues" evidence="6">
    <location>
        <begin position="84"/>
        <end position="96"/>
    </location>
</feature>
<evidence type="ECO:0000256" key="1">
    <source>
        <dbReference type="ARBA" id="ARBA00004123"/>
    </source>
</evidence>
<keyword evidence="5" id="KW-0539">Nucleus</keyword>
<dbReference type="SMART" id="SM00066">
    <property type="entry name" value="GAL4"/>
    <property type="match status" value="1"/>
</dbReference>
<dbReference type="VEuPathDB" id="FungiDB:M747DRAFT_314415"/>
<dbReference type="CDD" id="cd00067">
    <property type="entry name" value="GAL4"/>
    <property type="match status" value="1"/>
</dbReference>
<evidence type="ECO:0000256" key="3">
    <source>
        <dbReference type="ARBA" id="ARBA00023125"/>
    </source>
</evidence>
<dbReference type="GO" id="GO:0008270">
    <property type="term" value="F:zinc ion binding"/>
    <property type="evidence" value="ECO:0007669"/>
    <property type="project" value="InterPro"/>
</dbReference>
<dbReference type="PANTHER" id="PTHR31001">
    <property type="entry name" value="UNCHARACTERIZED TRANSCRIPTIONAL REGULATORY PROTEIN"/>
    <property type="match status" value="1"/>
</dbReference>
<evidence type="ECO:0000313" key="8">
    <source>
        <dbReference type="EMBL" id="GAQ35556.1"/>
    </source>
</evidence>
<dbReference type="PROSITE" id="PS00463">
    <property type="entry name" value="ZN2_CY6_FUNGAL_1"/>
    <property type="match status" value="1"/>
</dbReference>
<protein>
    <submittedName>
        <fullName evidence="8">Efflux pump antibiotic resistance protein</fullName>
    </submittedName>
</protein>
<keyword evidence="4" id="KW-0804">Transcription</keyword>
<accession>A0A117DXS4</accession>
<keyword evidence="3" id="KW-0238">DNA-binding</keyword>
<keyword evidence="2" id="KW-0805">Transcription regulation</keyword>
<dbReference type="Gene3D" id="1.10.510.10">
    <property type="entry name" value="Transferase(Phosphotransferase) domain 1"/>
    <property type="match status" value="1"/>
</dbReference>
<evidence type="ECO:0000256" key="4">
    <source>
        <dbReference type="ARBA" id="ARBA00023163"/>
    </source>
</evidence>
<dbReference type="VEuPathDB" id="FungiDB:ASPNIDRAFT2_45795"/>
<evidence type="ECO:0000259" key="7">
    <source>
        <dbReference type="PROSITE" id="PS50048"/>
    </source>
</evidence>
<dbReference type="PROSITE" id="PS50048">
    <property type="entry name" value="ZN2_CY6_FUNGAL_2"/>
    <property type="match status" value="1"/>
</dbReference>
<dbReference type="Gene3D" id="4.10.240.10">
    <property type="entry name" value="Zn(2)-C6 fungal-type DNA-binding domain"/>
    <property type="match status" value="1"/>
</dbReference>
<dbReference type="Proteomes" id="UP000068243">
    <property type="component" value="Unassembled WGS sequence"/>
</dbReference>
<dbReference type="GO" id="GO:0009893">
    <property type="term" value="P:positive regulation of metabolic process"/>
    <property type="evidence" value="ECO:0007669"/>
    <property type="project" value="UniProtKB-ARBA"/>
</dbReference>
<evidence type="ECO:0000256" key="2">
    <source>
        <dbReference type="ARBA" id="ARBA00023015"/>
    </source>
</evidence>
<proteinExistence type="predicted"/>
<dbReference type="SUPFAM" id="SSF56112">
    <property type="entry name" value="Protein kinase-like (PK-like)"/>
    <property type="match status" value="1"/>
</dbReference>
<dbReference type="InterPro" id="IPR036864">
    <property type="entry name" value="Zn2-C6_fun-type_DNA-bd_sf"/>
</dbReference>
<dbReference type="VEuPathDB" id="FungiDB:An03g00600"/>
<dbReference type="VEuPathDB" id="FungiDB:An06g00330"/>
<organism evidence="8 9">
    <name type="scientific">Aspergillus niger</name>
    <dbReference type="NCBI Taxonomy" id="5061"/>
    <lineage>
        <taxon>Eukaryota</taxon>
        <taxon>Fungi</taxon>
        <taxon>Dikarya</taxon>
        <taxon>Ascomycota</taxon>
        <taxon>Pezizomycotina</taxon>
        <taxon>Eurotiomycetes</taxon>
        <taxon>Eurotiomycetidae</taxon>
        <taxon>Eurotiales</taxon>
        <taxon>Aspergillaceae</taxon>
        <taxon>Aspergillus</taxon>
        <taxon>Aspergillus subgen. Circumdati</taxon>
    </lineage>
</organism>
<dbReference type="GO" id="GO:0005634">
    <property type="term" value="C:nucleus"/>
    <property type="evidence" value="ECO:0007669"/>
    <property type="project" value="UniProtKB-SubCell"/>
</dbReference>
<feature type="compositionally biased region" description="Low complexity" evidence="6">
    <location>
        <begin position="60"/>
        <end position="83"/>
    </location>
</feature>
<dbReference type="VEuPathDB" id="FungiDB:ASPNIDRAFT2_1095033"/>
<dbReference type="GO" id="GO:0000981">
    <property type="term" value="F:DNA-binding transcription factor activity, RNA polymerase II-specific"/>
    <property type="evidence" value="ECO:0007669"/>
    <property type="project" value="InterPro"/>
</dbReference>
<comment type="subcellular location">
    <subcellularLocation>
        <location evidence="1">Nucleus</location>
    </subcellularLocation>
</comment>
<dbReference type="VEuPathDB" id="FungiDB:ATCC64974_91330"/>
<dbReference type="VEuPathDB" id="FungiDB:M747DRAFT_239053"/>
<reference evidence="9" key="1">
    <citation type="journal article" date="2016" name="Genome Announc.">
        <title>Draft genome sequence of Aspergillus niger strain An76.</title>
        <authorList>
            <person name="Gong W."/>
            <person name="Cheng Z."/>
            <person name="Zhang H."/>
            <person name="Liu L."/>
            <person name="Gao P."/>
            <person name="Wang L."/>
        </authorList>
    </citation>
    <scope>NUCLEOTIDE SEQUENCE [LARGE SCALE GENOMIC DNA]</scope>
    <source>
        <strain evidence="9">An76</strain>
    </source>
</reference>
<dbReference type="Pfam" id="PF00172">
    <property type="entry name" value="Zn_clus"/>
    <property type="match status" value="1"/>
</dbReference>
<dbReference type="GO" id="GO:0003677">
    <property type="term" value="F:DNA binding"/>
    <property type="evidence" value="ECO:0007669"/>
    <property type="project" value="UniProtKB-KW"/>
</dbReference>
<evidence type="ECO:0000256" key="6">
    <source>
        <dbReference type="SAM" id="MobiDB-lite"/>
    </source>
</evidence>
<gene>
    <name evidence="8" type="ORF">ABL_01202</name>
</gene>
<dbReference type="InterPro" id="IPR050613">
    <property type="entry name" value="Sec_Metabolite_Reg"/>
</dbReference>
<name>A0A117DXS4_ASPNG</name>
<dbReference type="PANTHER" id="PTHR31001:SF40">
    <property type="entry name" value="ZN(II)2CYS6 TRANSCRIPTION FACTOR (EUROFUNG)"/>
    <property type="match status" value="1"/>
</dbReference>
<dbReference type="VEuPathDB" id="FungiDB:ATCC64974_82950"/>
<evidence type="ECO:0000256" key="5">
    <source>
        <dbReference type="ARBA" id="ARBA00023242"/>
    </source>
</evidence>
<evidence type="ECO:0000313" key="9">
    <source>
        <dbReference type="Proteomes" id="UP000068243"/>
    </source>
</evidence>
<dbReference type="InterPro" id="IPR001138">
    <property type="entry name" value="Zn2Cys6_DnaBD"/>
</dbReference>
<feature type="domain" description="Zn(2)-C6 fungal-type" evidence="7">
    <location>
        <begin position="12"/>
        <end position="43"/>
    </location>
</feature>
<dbReference type="EMBL" id="BCMY01000002">
    <property type="protein sequence ID" value="GAQ35556.1"/>
    <property type="molecule type" value="Genomic_DNA"/>
</dbReference>
<dbReference type="OrthoDB" id="4139357at2759"/>
<dbReference type="SUPFAM" id="SSF57701">
    <property type="entry name" value="Zn2/Cys6 DNA-binding domain"/>
    <property type="match status" value="1"/>
</dbReference>
<dbReference type="InterPro" id="IPR011009">
    <property type="entry name" value="Kinase-like_dom_sf"/>
</dbReference>